<dbReference type="Pfam" id="PF13517">
    <property type="entry name" value="FG-GAP_3"/>
    <property type="match status" value="1"/>
</dbReference>
<evidence type="ECO:0000313" key="3">
    <source>
        <dbReference type="EMBL" id="MBA2227878.1"/>
    </source>
</evidence>
<dbReference type="InterPro" id="IPR013517">
    <property type="entry name" value="FG-GAP"/>
</dbReference>
<dbReference type="RefSeq" id="WP_194539743.1">
    <property type="nucleotide sequence ID" value="NZ_JACEFB010000021.1"/>
</dbReference>
<proteinExistence type="predicted"/>
<evidence type="ECO:0000256" key="1">
    <source>
        <dbReference type="ARBA" id="ARBA00022729"/>
    </source>
</evidence>
<keyword evidence="1" id="KW-0732">Signal</keyword>
<dbReference type="PANTHER" id="PTHR44103">
    <property type="entry name" value="PROPROTEIN CONVERTASE P"/>
    <property type="match status" value="1"/>
</dbReference>
<accession>A0A7V8VH03</accession>
<feature type="region of interest" description="Disordered" evidence="2">
    <location>
        <begin position="27"/>
        <end position="51"/>
    </location>
</feature>
<dbReference type="PANTHER" id="PTHR44103:SF1">
    <property type="entry name" value="PROPROTEIN CONVERTASE P"/>
    <property type="match status" value="1"/>
</dbReference>
<dbReference type="SUPFAM" id="SSF69318">
    <property type="entry name" value="Integrin alpha N-terminal domain"/>
    <property type="match status" value="1"/>
</dbReference>
<name>A0A7V8VH03_9BACT</name>
<dbReference type="PROSITE" id="PS51257">
    <property type="entry name" value="PROKAR_LIPOPROTEIN"/>
    <property type="match status" value="1"/>
</dbReference>
<dbReference type="AlphaFoldDB" id="A0A7V8VH03"/>
<sequence>MRCPHLVWSWWIVPGLVVLLAGCQGSQEPTAPTPPGGDGGSASSPPPPADLEQRIQHFCGAACHAYPPPDTFPREHWRMEVERAYGFFERSGMAMTPPRMADVIRYYQERAPEHFPPLKAQYAREPLPIRLERGKVPPPVGSGRAMISHVQAVRLPRGLSTPEQRAAAPLELLACDMQGGRILLYRPAASPPQWQLLGSVRNPARATVVDLDGDGILDLVVADLGSFPPTDQRCGRVVWLRGQADGTFQPHTLLENVGRVADVRAAPFRRPDRLDLVVAVFGLHEVGEVLLLENHTSDWHRPHFVPRQLDGRTGAIHVPVADLNEDGRPDFVAVFAQEHETIVAFLNDGQGQFRKQTLYSAPHPGWGSSGIELVDLNGDGRLDILSTNGDILDEPYLWKPYHGLGWLENLGGLRFRYHRIADMYGIHHAVAGPICGGPLPDILAVSFLPADKFRDRHQMQADAVVLFRQTAPGQFDRHVLLRGDCDAVSCCLADLSGQGRLDLIVGNYSHPQDQQPLWIWHNAGPGK</sequence>
<organism evidence="3 4">
    <name type="scientific">Thermogemmata fonticola</name>
    <dbReference type="NCBI Taxonomy" id="2755323"/>
    <lineage>
        <taxon>Bacteria</taxon>
        <taxon>Pseudomonadati</taxon>
        <taxon>Planctomycetota</taxon>
        <taxon>Planctomycetia</taxon>
        <taxon>Gemmatales</taxon>
        <taxon>Gemmataceae</taxon>
        <taxon>Thermogemmata</taxon>
    </lineage>
</organism>
<dbReference type="Gene3D" id="2.130.10.130">
    <property type="entry name" value="Integrin alpha, N-terminal"/>
    <property type="match status" value="1"/>
</dbReference>
<dbReference type="Proteomes" id="UP000542342">
    <property type="component" value="Unassembled WGS sequence"/>
</dbReference>
<dbReference type="InterPro" id="IPR028994">
    <property type="entry name" value="Integrin_alpha_N"/>
</dbReference>
<reference evidence="3 4" key="1">
    <citation type="submission" date="2020-07" db="EMBL/GenBank/DDBJ databases">
        <title>Thermogemmata thermophila gen. nov., sp. nov., a novel moderate thermophilic planctomycete from a Kamchatka hot spring.</title>
        <authorList>
            <person name="Elcheninov A.G."/>
            <person name="Podosokorskaya O.A."/>
            <person name="Kovaleva O.L."/>
            <person name="Novikov A."/>
            <person name="Bonch-Osmolovskaya E.A."/>
            <person name="Toshchakov S.V."/>
            <person name="Kublanov I.V."/>
        </authorList>
    </citation>
    <scope>NUCLEOTIDE SEQUENCE [LARGE SCALE GENOMIC DNA]</scope>
    <source>
        <strain evidence="3 4">2918</strain>
    </source>
</reference>
<protein>
    <submittedName>
        <fullName evidence="3">VCBS repeat-containing protein</fullName>
    </submittedName>
</protein>
<evidence type="ECO:0000256" key="2">
    <source>
        <dbReference type="SAM" id="MobiDB-lite"/>
    </source>
</evidence>
<keyword evidence="4" id="KW-1185">Reference proteome</keyword>
<gene>
    <name evidence="3" type="ORF">H0921_17095</name>
</gene>
<comment type="caution">
    <text evidence="3">The sequence shown here is derived from an EMBL/GenBank/DDBJ whole genome shotgun (WGS) entry which is preliminary data.</text>
</comment>
<dbReference type="EMBL" id="JACEFB010000021">
    <property type="protein sequence ID" value="MBA2227878.1"/>
    <property type="molecule type" value="Genomic_DNA"/>
</dbReference>
<evidence type="ECO:0000313" key="4">
    <source>
        <dbReference type="Proteomes" id="UP000542342"/>
    </source>
</evidence>